<comment type="caution">
    <text evidence="5">The sequence shown here is derived from an EMBL/GenBank/DDBJ whole genome shotgun (WGS) entry which is preliminary data.</text>
</comment>
<keyword evidence="6" id="KW-1185">Reference proteome</keyword>
<dbReference type="SMART" id="SM01318">
    <property type="entry name" value="SVWC"/>
    <property type="match status" value="1"/>
</dbReference>
<keyword evidence="2" id="KW-0964">Secreted</keyword>
<comment type="subcellular location">
    <subcellularLocation>
        <location evidence="1">Secreted</location>
    </subcellularLocation>
</comment>
<evidence type="ECO:0000256" key="3">
    <source>
        <dbReference type="SAM" id="SignalP"/>
    </source>
</evidence>
<protein>
    <submittedName>
        <fullName evidence="5">SVWC domain-containing protein</fullName>
    </submittedName>
</protein>
<dbReference type="Pfam" id="PF15430">
    <property type="entry name" value="SVWC"/>
    <property type="match status" value="1"/>
</dbReference>
<feature type="signal peptide" evidence="3">
    <location>
        <begin position="1"/>
        <end position="20"/>
    </location>
</feature>
<reference evidence="5 6" key="1">
    <citation type="submission" date="2021-06" db="EMBL/GenBank/DDBJ databases">
        <title>Caerostris extrusa draft genome.</title>
        <authorList>
            <person name="Kono N."/>
            <person name="Arakawa K."/>
        </authorList>
    </citation>
    <scope>NUCLEOTIDE SEQUENCE [LARGE SCALE GENOMIC DNA]</scope>
</reference>
<dbReference type="GO" id="GO:0005576">
    <property type="term" value="C:extracellular region"/>
    <property type="evidence" value="ECO:0007669"/>
    <property type="project" value="UniProtKB-SubCell"/>
</dbReference>
<dbReference type="EMBL" id="BPLR01008585">
    <property type="protein sequence ID" value="GIY25842.1"/>
    <property type="molecule type" value="Genomic_DNA"/>
</dbReference>
<evidence type="ECO:0000313" key="6">
    <source>
        <dbReference type="Proteomes" id="UP001054945"/>
    </source>
</evidence>
<evidence type="ECO:0000256" key="2">
    <source>
        <dbReference type="ARBA" id="ARBA00022525"/>
    </source>
</evidence>
<name>A0AAV4S0B1_CAEEX</name>
<evidence type="ECO:0000313" key="5">
    <source>
        <dbReference type="EMBL" id="GIY25842.1"/>
    </source>
</evidence>
<organism evidence="5 6">
    <name type="scientific">Caerostris extrusa</name>
    <name type="common">Bark spider</name>
    <name type="synonym">Caerostris bankana</name>
    <dbReference type="NCBI Taxonomy" id="172846"/>
    <lineage>
        <taxon>Eukaryota</taxon>
        <taxon>Metazoa</taxon>
        <taxon>Ecdysozoa</taxon>
        <taxon>Arthropoda</taxon>
        <taxon>Chelicerata</taxon>
        <taxon>Arachnida</taxon>
        <taxon>Araneae</taxon>
        <taxon>Araneomorphae</taxon>
        <taxon>Entelegynae</taxon>
        <taxon>Araneoidea</taxon>
        <taxon>Araneidae</taxon>
        <taxon>Caerostris</taxon>
    </lineage>
</organism>
<dbReference type="AlphaFoldDB" id="A0AAV4S0B1"/>
<feature type="chain" id="PRO_5043371748" evidence="3">
    <location>
        <begin position="21"/>
        <end position="106"/>
    </location>
</feature>
<dbReference type="Proteomes" id="UP001054945">
    <property type="component" value="Unassembled WGS sequence"/>
</dbReference>
<dbReference type="InterPro" id="IPR029277">
    <property type="entry name" value="SVWC_dom"/>
</dbReference>
<accession>A0AAV4S0B1</accession>
<proteinExistence type="predicted"/>
<evidence type="ECO:0000259" key="4">
    <source>
        <dbReference type="SMART" id="SM01318"/>
    </source>
</evidence>
<keyword evidence="3" id="KW-0732">Signal</keyword>
<gene>
    <name evidence="5" type="primary">AVEN_266655_1</name>
    <name evidence="5" type="ORF">CEXT_446941</name>
</gene>
<feature type="domain" description="Single" evidence="4">
    <location>
        <begin position="38"/>
        <end position="98"/>
    </location>
</feature>
<sequence>MSPLALIVSLLGMLVVCTEGYVYRGKTDTSSGFCETDKFGDVPVNGEGYNDDTCERMICSDGMYQVLGCGTTALDEEGCHLEAGEGHYPDCCKTHVVCDDDDDDEN</sequence>
<evidence type="ECO:0000256" key="1">
    <source>
        <dbReference type="ARBA" id="ARBA00004613"/>
    </source>
</evidence>